<gene>
    <name evidence="4" type="ORF">B296_00052004</name>
</gene>
<evidence type="ECO:0000259" key="3">
    <source>
        <dbReference type="PROSITE" id="PS51525"/>
    </source>
</evidence>
<sequence>MAHVLHIVRKGNVDAMQSRDEIELDIDALHTETLCALNRFLCNCKKPMNKMKRQEAIASELLSAGQSMVATPALILDEGGGGGERSPVFDDETPEIVAAKKSTALFIQEIAAGKGCGWGRRGLRQ</sequence>
<proteinExistence type="predicted"/>
<organism evidence="4 5">
    <name type="scientific">Ensete ventricosum</name>
    <name type="common">Abyssinian banana</name>
    <name type="synonym">Musa ensete</name>
    <dbReference type="NCBI Taxonomy" id="4639"/>
    <lineage>
        <taxon>Eukaryota</taxon>
        <taxon>Viridiplantae</taxon>
        <taxon>Streptophyta</taxon>
        <taxon>Embryophyta</taxon>
        <taxon>Tracheophyta</taxon>
        <taxon>Spermatophyta</taxon>
        <taxon>Magnoliopsida</taxon>
        <taxon>Liliopsida</taxon>
        <taxon>Zingiberales</taxon>
        <taxon>Musaceae</taxon>
        <taxon>Ensete</taxon>
    </lineage>
</organism>
<comment type="caution">
    <text evidence="4">The sequence shown here is derived from an EMBL/GenBank/DDBJ whole genome shotgun (WGS) entry which is preliminary data.</text>
</comment>
<dbReference type="EMBL" id="AMZH03030579">
    <property type="protein sequence ID" value="RRT32826.1"/>
    <property type="molecule type" value="Genomic_DNA"/>
</dbReference>
<evidence type="ECO:0000313" key="4">
    <source>
        <dbReference type="EMBL" id="RRT32826.1"/>
    </source>
</evidence>
<dbReference type="Proteomes" id="UP000287651">
    <property type="component" value="Unassembled WGS sequence"/>
</dbReference>
<reference evidence="4 5" key="1">
    <citation type="journal article" date="2014" name="Agronomy (Basel)">
        <title>A Draft Genome Sequence for Ensete ventricosum, the Drought-Tolerant Tree Against Hunger.</title>
        <authorList>
            <person name="Harrison J."/>
            <person name="Moore K.A."/>
            <person name="Paszkiewicz K."/>
            <person name="Jones T."/>
            <person name="Grant M."/>
            <person name="Ambacheew D."/>
            <person name="Muzemil S."/>
            <person name="Studholme D.J."/>
        </authorList>
    </citation>
    <scope>NUCLEOTIDE SEQUENCE [LARGE SCALE GENOMIC DNA]</scope>
</reference>
<dbReference type="PROSITE" id="PS51525">
    <property type="entry name" value="NET"/>
    <property type="match status" value="1"/>
</dbReference>
<dbReference type="PANTHER" id="PTHR45926">
    <property type="entry name" value="OSJNBA0053K19.4 PROTEIN"/>
    <property type="match status" value="1"/>
</dbReference>
<keyword evidence="1" id="KW-0805">Transcription regulation</keyword>
<dbReference type="Pfam" id="PF17035">
    <property type="entry name" value="BET"/>
    <property type="match status" value="1"/>
</dbReference>
<name>A0A426X036_ENSVE</name>
<dbReference type="AlphaFoldDB" id="A0A426X036"/>
<dbReference type="InterPro" id="IPR038336">
    <property type="entry name" value="NET_sf"/>
</dbReference>
<dbReference type="Gene3D" id="1.20.1270.220">
    <property type="match status" value="1"/>
</dbReference>
<evidence type="ECO:0000256" key="2">
    <source>
        <dbReference type="ARBA" id="ARBA00023163"/>
    </source>
</evidence>
<accession>A0A426X036</accession>
<protein>
    <recommendedName>
        <fullName evidence="3">NET domain-containing protein</fullName>
    </recommendedName>
</protein>
<evidence type="ECO:0000313" key="5">
    <source>
        <dbReference type="Proteomes" id="UP000287651"/>
    </source>
</evidence>
<keyword evidence="2" id="KW-0804">Transcription</keyword>
<dbReference type="InterPro" id="IPR027353">
    <property type="entry name" value="NET_dom"/>
</dbReference>
<feature type="domain" description="NET" evidence="3">
    <location>
        <begin position="1"/>
        <end position="52"/>
    </location>
</feature>
<evidence type="ECO:0000256" key="1">
    <source>
        <dbReference type="ARBA" id="ARBA00023015"/>
    </source>
</evidence>